<evidence type="ECO:0000256" key="3">
    <source>
        <dbReference type="ARBA" id="ARBA00008746"/>
    </source>
</evidence>
<dbReference type="InterPro" id="IPR001757">
    <property type="entry name" value="P_typ_ATPase"/>
</dbReference>
<dbReference type="SUPFAM" id="SSF81653">
    <property type="entry name" value="Calcium ATPase, transduction domain A"/>
    <property type="match status" value="1"/>
</dbReference>
<feature type="transmembrane region" description="Helical" evidence="18">
    <location>
        <begin position="244"/>
        <end position="266"/>
    </location>
</feature>
<dbReference type="SFLD" id="SFLDG00002">
    <property type="entry name" value="C1.7:_P-type_atpase_like"/>
    <property type="match status" value="1"/>
</dbReference>
<name>A0ABT1T288_9SPHI</name>
<comment type="caution">
    <text evidence="20">The sequence shown here is derived from an EMBL/GenBank/DDBJ whole genome shotgun (WGS) entry which is preliminary data.</text>
</comment>
<comment type="function">
    <text evidence="1">Mediates magnesium influx to the cytosol.</text>
</comment>
<comment type="catalytic activity">
    <reaction evidence="17">
        <text>Mg(2+)(out) + ATP + H2O = Mg(2+)(in) + ADP + phosphate + H(+)</text>
        <dbReference type="Rhea" id="RHEA:10260"/>
        <dbReference type="ChEBI" id="CHEBI:15377"/>
        <dbReference type="ChEBI" id="CHEBI:15378"/>
        <dbReference type="ChEBI" id="CHEBI:18420"/>
        <dbReference type="ChEBI" id="CHEBI:30616"/>
        <dbReference type="ChEBI" id="CHEBI:43474"/>
        <dbReference type="ChEBI" id="CHEBI:456216"/>
        <dbReference type="EC" id="7.2.2.14"/>
    </reaction>
</comment>
<feature type="transmembrane region" description="Helical" evidence="18">
    <location>
        <begin position="61"/>
        <end position="79"/>
    </location>
</feature>
<keyword evidence="15 18" id="KW-0472">Membrane</keyword>
<evidence type="ECO:0000313" key="21">
    <source>
        <dbReference type="Proteomes" id="UP001204376"/>
    </source>
</evidence>
<evidence type="ECO:0000259" key="19">
    <source>
        <dbReference type="SMART" id="SM00831"/>
    </source>
</evidence>
<evidence type="ECO:0000256" key="9">
    <source>
        <dbReference type="ARBA" id="ARBA00022692"/>
    </source>
</evidence>
<comment type="similarity">
    <text evidence="3">Belongs to the cation transport ATPase (P-type) (TC 3.A.3) family. Type IIIB subfamily.</text>
</comment>
<dbReference type="InterPro" id="IPR006068">
    <property type="entry name" value="ATPase_P-typ_cation-transptr_C"/>
</dbReference>
<evidence type="ECO:0000256" key="4">
    <source>
        <dbReference type="ARBA" id="ARBA00012786"/>
    </source>
</evidence>
<evidence type="ECO:0000256" key="15">
    <source>
        <dbReference type="ARBA" id="ARBA00023136"/>
    </source>
</evidence>
<feature type="domain" description="Cation-transporting P-type ATPase N-terminal" evidence="19">
    <location>
        <begin position="8"/>
        <end position="81"/>
    </location>
</feature>
<dbReference type="InterPro" id="IPR006415">
    <property type="entry name" value="P-type_ATPase_IIIB"/>
</dbReference>
<feature type="transmembrane region" description="Helical" evidence="18">
    <location>
        <begin position="85"/>
        <end position="101"/>
    </location>
</feature>
<dbReference type="RefSeq" id="WP_256538906.1">
    <property type="nucleotide sequence ID" value="NZ_JANHOH010000002.1"/>
</dbReference>
<comment type="subcellular location">
    <subcellularLocation>
        <location evidence="2">Cell inner membrane</location>
        <topology evidence="2">Multi-pass membrane protein</topology>
    </subcellularLocation>
</comment>
<evidence type="ECO:0000256" key="10">
    <source>
        <dbReference type="ARBA" id="ARBA00022741"/>
    </source>
</evidence>
<proteinExistence type="inferred from homology"/>
<evidence type="ECO:0000256" key="5">
    <source>
        <dbReference type="ARBA" id="ARBA00013555"/>
    </source>
</evidence>
<dbReference type="NCBIfam" id="TIGR01524">
    <property type="entry name" value="ATPase-IIIB_Mg"/>
    <property type="match status" value="1"/>
</dbReference>
<dbReference type="SFLD" id="SFLDF00027">
    <property type="entry name" value="p-type_atpase"/>
    <property type="match status" value="1"/>
</dbReference>
<dbReference type="InterPro" id="IPR018303">
    <property type="entry name" value="ATPase_P-typ_P_site"/>
</dbReference>
<feature type="transmembrane region" description="Helical" evidence="18">
    <location>
        <begin position="717"/>
        <end position="739"/>
    </location>
</feature>
<dbReference type="SFLD" id="SFLDS00003">
    <property type="entry name" value="Haloacid_Dehalogenase"/>
    <property type="match status" value="1"/>
</dbReference>
<keyword evidence="11" id="KW-0067">ATP-binding</keyword>
<evidence type="ECO:0000256" key="11">
    <source>
        <dbReference type="ARBA" id="ARBA00022840"/>
    </source>
</evidence>
<dbReference type="InterPro" id="IPR008250">
    <property type="entry name" value="ATPase_P-typ_transduc_dom_A_sf"/>
</dbReference>
<keyword evidence="9 18" id="KW-0812">Transmembrane</keyword>
<dbReference type="InterPro" id="IPR023298">
    <property type="entry name" value="ATPase_P-typ_TM_dom_sf"/>
</dbReference>
<dbReference type="InterPro" id="IPR036412">
    <property type="entry name" value="HAD-like_sf"/>
</dbReference>
<dbReference type="Gene3D" id="2.70.150.10">
    <property type="entry name" value="Calcium-transporting ATPase, cytoplasmic transduction domain A"/>
    <property type="match status" value="1"/>
</dbReference>
<dbReference type="InterPro" id="IPR004014">
    <property type="entry name" value="ATPase_P-typ_cation-transptr_N"/>
</dbReference>
<keyword evidence="6" id="KW-1003">Cell membrane</keyword>
<dbReference type="Gene3D" id="3.40.50.1000">
    <property type="entry name" value="HAD superfamily/HAD-like"/>
    <property type="match status" value="1"/>
</dbReference>
<feature type="transmembrane region" description="Helical" evidence="18">
    <location>
        <begin position="278"/>
        <end position="299"/>
    </location>
</feature>
<keyword evidence="8" id="KW-0597">Phosphoprotein</keyword>
<keyword evidence="21" id="KW-1185">Reference proteome</keyword>
<feature type="transmembrane region" description="Helical" evidence="18">
    <location>
        <begin position="813"/>
        <end position="836"/>
    </location>
</feature>
<feature type="transmembrane region" description="Helical" evidence="18">
    <location>
        <begin position="780"/>
        <end position="801"/>
    </location>
</feature>
<dbReference type="InterPro" id="IPR044492">
    <property type="entry name" value="P_typ_ATPase_HD_dom"/>
</dbReference>
<dbReference type="Gene3D" id="3.40.1110.10">
    <property type="entry name" value="Calcium-transporting ATPase, cytoplasmic domain N"/>
    <property type="match status" value="1"/>
</dbReference>
<dbReference type="SUPFAM" id="SSF56784">
    <property type="entry name" value="HAD-like"/>
    <property type="match status" value="1"/>
</dbReference>
<keyword evidence="10" id="KW-0547">Nucleotide-binding</keyword>
<dbReference type="InterPro" id="IPR023214">
    <property type="entry name" value="HAD_sf"/>
</dbReference>
<dbReference type="PRINTS" id="PR01836">
    <property type="entry name" value="MGATPASE"/>
</dbReference>
<dbReference type="NCBIfam" id="TIGR01494">
    <property type="entry name" value="ATPase_P-type"/>
    <property type="match status" value="2"/>
</dbReference>
<evidence type="ECO:0000256" key="18">
    <source>
        <dbReference type="SAM" id="Phobius"/>
    </source>
</evidence>
<evidence type="ECO:0000256" key="12">
    <source>
        <dbReference type="ARBA" id="ARBA00022842"/>
    </source>
</evidence>
<dbReference type="PANTHER" id="PTHR42861">
    <property type="entry name" value="CALCIUM-TRANSPORTING ATPASE"/>
    <property type="match status" value="1"/>
</dbReference>
<organism evidence="20 21">
    <name type="scientific">Mucilaginibacter aquariorum</name>
    <dbReference type="NCBI Taxonomy" id="2967225"/>
    <lineage>
        <taxon>Bacteria</taxon>
        <taxon>Pseudomonadati</taxon>
        <taxon>Bacteroidota</taxon>
        <taxon>Sphingobacteriia</taxon>
        <taxon>Sphingobacteriales</taxon>
        <taxon>Sphingobacteriaceae</taxon>
        <taxon>Mucilaginibacter</taxon>
    </lineage>
</organism>
<dbReference type="Pfam" id="PF00689">
    <property type="entry name" value="Cation_ATPase_C"/>
    <property type="match status" value="1"/>
</dbReference>
<dbReference type="EC" id="7.2.2.14" evidence="4"/>
<evidence type="ECO:0000256" key="7">
    <source>
        <dbReference type="ARBA" id="ARBA00022519"/>
    </source>
</evidence>
<dbReference type="Pfam" id="PF00690">
    <property type="entry name" value="Cation_ATPase_N"/>
    <property type="match status" value="1"/>
</dbReference>
<gene>
    <name evidence="20" type="primary">mgtA</name>
    <name evidence="20" type="ORF">NPE20_12105</name>
</gene>
<keyword evidence="12" id="KW-0460">Magnesium</keyword>
<dbReference type="Pfam" id="PF13246">
    <property type="entry name" value="Cation_ATPase"/>
    <property type="match status" value="1"/>
</dbReference>
<dbReference type="SUPFAM" id="SSF81665">
    <property type="entry name" value="Calcium ATPase, transmembrane domain M"/>
    <property type="match status" value="1"/>
</dbReference>
<dbReference type="Pfam" id="PF00122">
    <property type="entry name" value="E1-E2_ATPase"/>
    <property type="match status" value="1"/>
</dbReference>
<reference evidence="20 21" key="1">
    <citation type="submission" date="2022-07" db="EMBL/GenBank/DDBJ databases">
        <title>Mucilaginibacter sp. JC4.</title>
        <authorList>
            <person name="Le V."/>
            <person name="Ko S.-R."/>
            <person name="Ahn C.-Y."/>
            <person name="Oh H.-M."/>
        </authorList>
    </citation>
    <scope>NUCLEOTIDE SEQUENCE [LARGE SCALE GENOMIC DNA]</scope>
    <source>
        <strain evidence="20 21">JC4</strain>
    </source>
</reference>
<evidence type="ECO:0000256" key="13">
    <source>
        <dbReference type="ARBA" id="ARBA00022967"/>
    </source>
</evidence>
<feature type="transmembrane region" description="Helical" evidence="18">
    <location>
        <begin position="751"/>
        <end position="768"/>
    </location>
</feature>
<evidence type="ECO:0000256" key="16">
    <source>
        <dbReference type="ARBA" id="ARBA00029806"/>
    </source>
</evidence>
<keyword evidence="7" id="KW-0997">Cell inner membrane</keyword>
<dbReference type="PROSITE" id="PS00154">
    <property type="entry name" value="ATPASE_E1_E2"/>
    <property type="match status" value="1"/>
</dbReference>
<evidence type="ECO:0000313" key="20">
    <source>
        <dbReference type="EMBL" id="MCQ6958709.1"/>
    </source>
</evidence>
<keyword evidence="13" id="KW-1278">Translocase</keyword>
<dbReference type="InterPro" id="IPR023299">
    <property type="entry name" value="ATPase_P-typ_cyto_dom_N"/>
</dbReference>
<dbReference type="Proteomes" id="UP001204376">
    <property type="component" value="Unassembled WGS sequence"/>
</dbReference>
<accession>A0ABT1T288</accession>
<keyword evidence="14 18" id="KW-1133">Transmembrane helix</keyword>
<dbReference type="EMBL" id="JANHOH010000002">
    <property type="protein sequence ID" value="MCQ6958709.1"/>
    <property type="molecule type" value="Genomic_DNA"/>
</dbReference>
<evidence type="ECO:0000256" key="6">
    <source>
        <dbReference type="ARBA" id="ARBA00022475"/>
    </source>
</evidence>
<evidence type="ECO:0000256" key="1">
    <source>
        <dbReference type="ARBA" id="ARBA00003954"/>
    </source>
</evidence>
<evidence type="ECO:0000256" key="8">
    <source>
        <dbReference type="ARBA" id="ARBA00022553"/>
    </source>
</evidence>
<dbReference type="InterPro" id="IPR059000">
    <property type="entry name" value="ATPase_P-type_domA"/>
</dbReference>
<sequence>MQTHKETPFWTLDAAAAFKQLNTRAAGLSTPEARQRLRKYGENTVTSNRTSQAFVLFLRQFKSPVTILLVVASIMAAGLGDTADAIIICGIVLISGWLGFWQEKGADRAVKHLLELVQLNCSVCRDGRNVNLPIKAVVPGDIVELSAGDMIPGDCLVLTMTALYVDEAAFTGESFPVEKYNLPLAAATPLAKRTNALFMGSHVVSGTASALVVATGIATEFGKLSSSLSNDPPETDFELGIRKFGYLLMELTLLLVIIIFALNVWLHKPVLDSFLFSLALAVGLTPQLLPAIISVNLAAGARKMAGMQVIVKRLSAIENFGSMNILCTDKTGTITVGKVVVKDALDCEGNVSPSVLRDAWLNASLQRGFHNPIDQAICEAYRGTDALPDATAEIPYDFSRKRLSIQVEESGRSRLITKGAFSSVLAICTDLTIKGQVQPLTAERKQGLIDRYEVLSRSGYRTLALAVKDIPDKHKINRQDESGMIFQGFITLFDPPKPDSAATLLRLQESGVRLKIITGDNALVAQHLAGLLEMTAPRILTGGAMRQMSPSALAHAAPRTDIFAEVEPNQKERIILLLKKAGHVVGFMGDGINDAPALHAADVGISVNTAVDVAKEAADIVLLDSELQVLANGIIEGRKTFANTMKYVFMATSANFGNMFSMAGASLFLPFLPLLPKQVLLTNLLTDFPEMAIASDKVEQSQLALPQRWDMVFIRKFMVTFGLLSSVFDYLTFGCLILIFHANERTFQTGWFTESVISAVVIVLVVRTRQAFFRSLPGNALLAASLAVILAVCLIPASPLARWFGFAVLPPALYGWLAVLIVAYILTAELVKHWFYRKLLALSLRKKHTVAESHLST</sequence>
<evidence type="ECO:0000256" key="2">
    <source>
        <dbReference type="ARBA" id="ARBA00004429"/>
    </source>
</evidence>
<evidence type="ECO:0000256" key="17">
    <source>
        <dbReference type="ARBA" id="ARBA00047295"/>
    </source>
</evidence>
<dbReference type="Gene3D" id="1.20.1110.10">
    <property type="entry name" value="Calcium-transporting ATPase, transmembrane domain"/>
    <property type="match status" value="1"/>
</dbReference>
<dbReference type="SMART" id="SM00831">
    <property type="entry name" value="Cation_ATPase_N"/>
    <property type="match status" value="1"/>
</dbReference>
<protein>
    <recommendedName>
        <fullName evidence="5">Magnesium-transporting ATPase, P-type 1</fullName>
        <ecNumber evidence="4">7.2.2.14</ecNumber>
    </recommendedName>
    <alternativeName>
        <fullName evidence="16">Mg(2+) transport ATPase, P-type 1</fullName>
    </alternativeName>
</protein>
<evidence type="ECO:0000256" key="14">
    <source>
        <dbReference type="ARBA" id="ARBA00022989"/>
    </source>
</evidence>